<organism evidence="4 5">
    <name type="scientific">Naegleria lovaniensis</name>
    <name type="common">Amoeba</name>
    <dbReference type="NCBI Taxonomy" id="51637"/>
    <lineage>
        <taxon>Eukaryota</taxon>
        <taxon>Discoba</taxon>
        <taxon>Heterolobosea</taxon>
        <taxon>Tetramitia</taxon>
        <taxon>Eutetramitia</taxon>
        <taxon>Vahlkampfiidae</taxon>
        <taxon>Naegleria</taxon>
    </lineage>
</organism>
<protein>
    <recommendedName>
        <fullName evidence="3">Serpin domain-containing protein</fullName>
    </recommendedName>
</protein>
<dbReference type="PANTHER" id="PTHR11461">
    <property type="entry name" value="SERINE PROTEASE INHIBITOR, SERPIN"/>
    <property type="match status" value="1"/>
</dbReference>
<dbReference type="InterPro" id="IPR042178">
    <property type="entry name" value="Serpin_sf_1"/>
</dbReference>
<dbReference type="InterPro" id="IPR023795">
    <property type="entry name" value="Serpin_CS"/>
</dbReference>
<dbReference type="InterPro" id="IPR000215">
    <property type="entry name" value="Serpin_fam"/>
</dbReference>
<dbReference type="Proteomes" id="UP000816034">
    <property type="component" value="Unassembled WGS sequence"/>
</dbReference>
<dbReference type="CDD" id="cd00172">
    <property type="entry name" value="serpin"/>
    <property type="match status" value="1"/>
</dbReference>
<dbReference type="AlphaFoldDB" id="A0AA88GJT1"/>
<comment type="caution">
    <text evidence="4">The sequence shown here is derived from an EMBL/GenBank/DDBJ whole genome shotgun (WGS) entry which is preliminary data.</text>
</comment>
<reference evidence="4 5" key="1">
    <citation type="journal article" date="2018" name="BMC Genomics">
        <title>The genome of Naegleria lovaniensis, the basis for a comparative approach to unravel pathogenicity factors of the human pathogenic amoeba N. fowleri.</title>
        <authorList>
            <person name="Liechti N."/>
            <person name="Schurch N."/>
            <person name="Bruggmann R."/>
            <person name="Wittwer M."/>
        </authorList>
    </citation>
    <scope>NUCLEOTIDE SEQUENCE [LARGE SCALE GENOMIC DNA]</scope>
    <source>
        <strain evidence="4 5">ATCC 30569</strain>
    </source>
</reference>
<dbReference type="Gene3D" id="2.30.39.10">
    <property type="entry name" value="Alpha-1-antitrypsin, domain 1"/>
    <property type="match status" value="1"/>
</dbReference>
<name>A0AA88GJT1_NAELO</name>
<sequence>MSSSLFQTLQNSQKSFSANLFQSLSQPPPPTASNAQQQVVVATPSNVVFSPFSIFTVLSMMLVGAQGHTLTELAHALTLDYYSQLDGSVSSTSSSSSFNFRPRGDFATSMNQLIQQSINSSELSVANGIFTEQSFKLASLYTDTIIQDFHSQLRSCDFARNAEPERQSINQWVSDKTKNLINDLVPVGAITADTKLVLVNAIYFLGKWRIPFDKEDSFTGTFRQFKKTSSESSDSSTSASLTLESVNVKYMSRRQARELFGQNENYKWLRRQYSTLDFDMLFIVPKINVALSQQSEKEFEEWVSKQISKNAIPVTNQDGSLTVKTLSQAFETNSLMVRLVQIPKFKIEYENELSNALKQAPFNMTTSFEKLKANFTNMLSEVSILRDDRLWIDKIFHKAYLKVDEAGTEAAAATAGIIVGRTTSIDVEPEIDFVLDRPFVFVLSHVPTQSILFMGKVNHLDASNSN</sequence>
<dbReference type="InterPro" id="IPR036186">
    <property type="entry name" value="Serpin_sf"/>
</dbReference>
<dbReference type="Pfam" id="PF00079">
    <property type="entry name" value="Serpin"/>
    <property type="match status" value="1"/>
</dbReference>
<evidence type="ECO:0000256" key="2">
    <source>
        <dbReference type="RuleBase" id="RU000411"/>
    </source>
</evidence>
<dbReference type="GeneID" id="68098888"/>
<comment type="similarity">
    <text evidence="1 2">Belongs to the serpin family.</text>
</comment>
<dbReference type="PANTHER" id="PTHR11461:SF211">
    <property type="entry name" value="GH10112P-RELATED"/>
    <property type="match status" value="1"/>
</dbReference>
<dbReference type="SMART" id="SM00093">
    <property type="entry name" value="SERPIN"/>
    <property type="match status" value="1"/>
</dbReference>
<feature type="domain" description="Serpin" evidence="3">
    <location>
        <begin position="33"/>
        <end position="460"/>
    </location>
</feature>
<dbReference type="GO" id="GO:0004867">
    <property type="term" value="F:serine-type endopeptidase inhibitor activity"/>
    <property type="evidence" value="ECO:0007669"/>
    <property type="project" value="InterPro"/>
</dbReference>
<accession>A0AA88GJT1</accession>
<gene>
    <name evidence="4" type="ORF">C9374_006434</name>
</gene>
<dbReference type="PROSITE" id="PS00284">
    <property type="entry name" value="SERPIN"/>
    <property type="match status" value="1"/>
</dbReference>
<dbReference type="EMBL" id="PYSW02000027">
    <property type="protein sequence ID" value="KAG2381445.1"/>
    <property type="molecule type" value="Genomic_DNA"/>
</dbReference>
<keyword evidence="5" id="KW-1185">Reference proteome</keyword>
<dbReference type="SUPFAM" id="SSF56574">
    <property type="entry name" value="Serpins"/>
    <property type="match status" value="1"/>
</dbReference>
<evidence type="ECO:0000313" key="4">
    <source>
        <dbReference type="EMBL" id="KAG2381445.1"/>
    </source>
</evidence>
<evidence type="ECO:0000313" key="5">
    <source>
        <dbReference type="Proteomes" id="UP000816034"/>
    </source>
</evidence>
<dbReference type="InterPro" id="IPR042185">
    <property type="entry name" value="Serpin_sf_2"/>
</dbReference>
<dbReference type="GO" id="GO:0005615">
    <property type="term" value="C:extracellular space"/>
    <property type="evidence" value="ECO:0007669"/>
    <property type="project" value="InterPro"/>
</dbReference>
<evidence type="ECO:0000256" key="1">
    <source>
        <dbReference type="ARBA" id="ARBA00009500"/>
    </source>
</evidence>
<dbReference type="RefSeq" id="XP_044547125.1">
    <property type="nucleotide sequence ID" value="XM_044696294.1"/>
</dbReference>
<proteinExistence type="inferred from homology"/>
<dbReference type="InterPro" id="IPR023796">
    <property type="entry name" value="Serpin_dom"/>
</dbReference>
<dbReference type="Gene3D" id="3.30.497.10">
    <property type="entry name" value="Antithrombin, subunit I, domain 2"/>
    <property type="match status" value="1"/>
</dbReference>
<evidence type="ECO:0000259" key="3">
    <source>
        <dbReference type="SMART" id="SM00093"/>
    </source>
</evidence>